<dbReference type="Pfam" id="PF00392">
    <property type="entry name" value="GntR"/>
    <property type="match status" value="1"/>
</dbReference>
<dbReference type="GO" id="GO:0003700">
    <property type="term" value="F:DNA-binding transcription factor activity"/>
    <property type="evidence" value="ECO:0007669"/>
    <property type="project" value="InterPro"/>
</dbReference>
<dbReference type="Proteomes" id="UP000319143">
    <property type="component" value="Unassembled WGS sequence"/>
</dbReference>
<protein>
    <submittedName>
        <fullName evidence="5">HTH-type transcriptional repressor YtrA</fullName>
    </submittedName>
</protein>
<keyword evidence="1" id="KW-0805">Transcription regulation</keyword>
<sequence>MQSSELSFSVSPSSGVPIYRQIIDQVNALVVSGRLKPGDGLPSIRKLAESLEVNMMTVSKAYARLEVDGVLIRMRGVGMAVAEQSVPNSATVKDRQAELRTLIEQAVLRGLQLRLTDRQIVAVVESILRENRNE</sequence>
<dbReference type="InterPro" id="IPR036390">
    <property type="entry name" value="WH_DNA-bd_sf"/>
</dbReference>
<reference evidence="5 6" key="1">
    <citation type="submission" date="2019-02" db="EMBL/GenBank/DDBJ databases">
        <title>Deep-cultivation of Planctomycetes and their phenomic and genomic characterization uncovers novel biology.</title>
        <authorList>
            <person name="Wiegand S."/>
            <person name="Jogler M."/>
            <person name="Boedeker C."/>
            <person name="Pinto D."/>
            <person name="Vollmers J."/>
            <person name="Rivas-Marin E."/>
            <person name="Kohn T."/>
            <person name="Peeters S.H."/>
            <person name="Heuer A."/>
            <person name="Rast P."/>
            <person name="Oberbeckmann S."/>
            <person name="Bunk B."/>
            <person name="Jeske O."/>
            <person name="Meyerdierks A."/>
            <person name="Storesund J.E."/>
            <person name="Kallscheuer N."/>
            <person name="Luecker S."/>
            <person name="Lage O.M."/>
            <person name="Pohl T."/>
            <person name="Merkel B.J."/>
            <person name="Hornburger P."/>
            <person name="Mueller R.-W."/>
            <person name="Bruemmer F."/>
            <person name="Labrenz M."/>
            <person name="Spormann A.M."/>
            <person name="Op Den Camp H."/>
            <person name="Overmann J."/>
            <person name="Amann R."/>
            <person name="Jetten M.S.M."/>
            <person name="Mascher T."/>
            <person name="Medema M.H."/>
            <person name="Devos D.P."/>
            <person name="Kaster A.-K."/>
            <person name="Ovreas L."/>
            <person name="Rohde M."/>
            <person name="Galperin M.Y."/>
            <person name="Jogler C."/>
        </authorList>
    </citation>
    <scope>NUCLEOTIDE SEQUENCE [LARGE SCALE GENOMIC DNA]</scope>
    <source>
        <strain evidence="5 6">Poly41</strain>
    </source>
</reference>
<dbReference type="PANTHER" id="PTHR38445:SF9">
    <property type="entry name" value="HTH-TYPE TRANSCRIPTIONAL REPRESSOR YTRA"/>
    <property type="match status" value="1"/>
</dbReference>
<keyword evidence="2" id="KW-0238">DNA-binding</keyword>
<evidence type="ECO:0000313" key="6">
    <source>
        <dbReference type="Proteomes" id="UP000319143"/>
    </source>
</evidence>
<dbReference type="PANTHER" id="PTHR38445">
    <property type="entry name" value="HTH-TYPE TRANSCRIPTIONAL REPRESSOR YTRA"/>
    <property type="match status" value="1"/>
</dbReference>
<keyword evidence="3" id="KW-0804">Transcription</keyword>
<organism evidence="5 6">
    <name type="scientific">Novipirellula artificiosorum</name>
    <dbReference type="NCBI Taxonomy" id="2528016"/>
    <lineage>
        <taxon>Bacteria</taxon>
        <taxon>Pseudomonadati</taxon>
        <taxon>Planctomycetota</taxon>
        <taxon>Planctomycetia</taxon>
        <taxon>Pirellulales</taxon>
        <taxon>Pirellulaceae</taxon>
        <taxon>Novipirellula</taxon>
    </lineage>
</organism>
<dbReference type="RefSeq" id="WP_146527018.1">
    <property type="nucleotide sequence ID" value="NZ_SJPV01000004.1"/>
</dbReference>
<name>A0A5C6DQW5_9BACT</name>
<dbReference type="Gene3D" id="1.10.10.10">
    <property type="entry name" value="Winged helix-like DNA-binding domain superfamily/Winged helix DNA-binding domain"/>
    <property type="match status" value="1"/>
</dbReference>
<proteinExistence type="predicted"/>
<evidence type="ECO:0000256" key="1">
    <source>
        <dbReference type="ARBA" id="ARBA00023015"/>
    </source>
</evidence>
<dbReference type="CDD" id="cd07377">
    <property type="entry name" value="WHTH_GntR"/>
    <property type="match status" value="1"/>
</dbReference>
<dbReference type="OrthoDB" id="9808770at2"/>
<dbReference type="InterPro" id="IPR036388">
    <property type="entry name" value="WH-like_DNA-bd_sf"/>
</dbReference>
<evidence type="ECO:0000256" key="3">
    <source>
        <dbReference type="ARBA" id="ARBA00023163"/>
    </source>
</evidence>
<dbReference type="AlphaFoldDB" id="A0A5C6DQW5"/>
<dbReference type="EMBL" id="SJPV01000004">
    <property type="protein sequence ID" value="TWU38605.1"/>
    <property type="molecule type" value="Genomic_DNA"/>
</dbReference>
<evidence type="ECO:0000256" key="2">
    <source>
        <dbReference type="ARBA" id="ARBA00023125"/>
    </source>
</evidence>
<dbReference type="GO" id="GO:0003677">
    <property type="term" value="F:DNA binding"/>
    <property type="evidence" value="ECO:0007669"/>
    <property type="project" value="UniProtKB-KW"/>
</dbReference>
<evidence type="ECO:0000313" key="5">
    <source>
        <dbReference type="EMBL" id="TWU38605.1"/>
    </source>
</evidence>
<comment type="caution">
    <text evidence="5">The sequence shown here is derived from an EMBL/GenBank/DDBJ whole genome shotgun (WGS) entry which is preliminary data.</text>
</comment>
<dbReference type="InterPro" id="IPR000524">
    <property type="entry name" value="Tscrpt_reg_HTH_GntR"/>
</dbReference>
<dbReference type="SUPFAM" id="SSF46785">
    <property type="entry name" value="Winged helix' DNA-binding domain"/>
    <property type="match status" value="1"/>
</dbReference>
<keyword evidence="6" id="KW-1185">Reference proteome</keyword>
<evidence type="ECO:0000259" key="4">
    <source>
        <dbReference type="PROSITE" id="PS50949"/>
    </source>
</evidence>
<gene>
    <name evidence="5" type="primary">ytrA_2</name>
    <name evidence="5" type="ORF">Poly41_30820</name>
</gene>
<dbReference type="PROSITE" id="PS50949">
    <property type="entry name" value="HTH_GNTR"/>
    <property type="match status" value="1"/>
</dbReference>
<dbReference type="SMART" id="SM00345">
    <property type="entry name" value="HTH_GNTR"/>
    <property type="match status" value="1"/>
</dbReference>
<accession>A0A5C6DQW5</accession>
<feature type="domain" description="HTH gntR-type" evidence="4">
    <location>
        <begin position="16"/>
        <end position="84"/>
    </location>
</feature>